<dbReference type="InterPro" id="IPR003251">
    <property type="entry name" value="Rr_diiron-bd_dom"/>
</dbReference>
<dbReference type="SUPFAM" id="SSF47240">
    <property type="entry name" value="Ferritin-like"/>
    <property type="match status" value="1"/>
</dbReference>
<reference evidence="3 4" key="1">
    <citation type="submission" date="2020-05" db="EMBL/GenBank/DDBJ databases">
        <title>Azospirillum oleiclasticum sp. nov, a nitrogen-fixing and heavy crude oil-emulsifying bacterium isolated from the crude oil of Yumen Oilfield.</title>
        <authorList>
            <person name="Wu D."/>
            <person name="Cai M."/>
            <person name="Zhang X."/>
        </authorList>
    </citation>
    <scope>NUCLEOTIDE SEQUENCE [LARGE SCALE GENOMIC DNA]</scope>
    <source>
        <strain evidence="3 4">ROY-1-1-2</strain>
    </source>
</reference>
<accession>A0ABX2TCQ4</accession>
<dbReference type="InterPro" id="IPR009078">
    <property type="entry name" value="Ferritin-like_SF"/>
</dbReference>
<evidence type="ECO:0000313" key="3">
    <source>
        <dbReference type="EMBL" id="NYZ20977.1"/>
    </source>
</evidence>
<dbReference type="Pfam" id="PF02915">
    <property type="entry name" value="Rubrerythrin"/>
    <property type="match status" value="1"/>
</dbReference>
<evidence type="ECO:0000259" key="2">
    <source>
        <dbReference type="Pfam" id="PF02915"/>
    </source>
</evidence>
<name>A0ABX2TCQ4_9PROT</name>
<dbReference type="Gene3D" id="1.20.1260.10">
    <property type="match status" value="1"/>
</dbReference>
<feature type="domain" description="Rubrerythrin diiron-binding" evidence="2">
    <location>
        <begin position="18"/>
        <end position="157"/>
    </location>
</feature>
<dbReference type="Proteomes" id="UP000584642">
    <property type="component" value="Unassembled WGS sequence"/>
</dbReference>
<comment type="caution">
    <text evidence="3">The sequence shown here is derived from an EMBL/GenBank/DDBJ whole genome shotgun (WGS) entry which is preliminary data.</text>
</comment>
<keyword evidence="4" id="KW-1185">Reference proteome</keyword>
<evidence type="ECO:0000256" key="1">
    <source>
        <dbReference type="SAM" id="MobiDB-lite"/>
    </source>
</evidence>
<dbReference type="InterPro" id="IPR012347">
    <property type="entry name" value="Ferritin-like"/>
</dbReference>
<sequence>MRQLLRHEPSVRATTPAELLAFAAALEAEAVRRYGQLADLMHRRGMAAPAATFRALAEVERDHVDGVAAWARSLGQPLSDPQAFTWALPREIAESWDELTDRTRITPYQALAVAVLNEMRAFAVYSYIAGTTADAAARRAAERLALEELGHAALLRRQRRRAFRDGWRDKEAGAVPLDAAALRARLCTLASTAASRHRSIAMALEAAGDGESAALLNTVAAEEAALAGVDPIPDAGPARGSVPELLREALGPGEVLSEAMGDAAMAAGDEAVLEEAQRVQEIAVGHLARLSARLVAVERGDAMPSGSAGSCRPRAGAAVPDGPGSSARS</sequence>
<dbReference type="RefSeq" id="WP_180282757.1">
    <property type="nucleotide sequence ID" value="NZ_JABFDB010000010.1"/>
</dbReference>
<organism evidence="3 4">
    <name type="scientific">Azospirillum oleiclasticum</name>
    <dbReference type="NCBI Taxonomy" id="2735135"/>
    <lineage>
        <taxon>Bacteria</taxon>
        <taxon>Pseudomonadati</taxon>
        <taxon>Pseudomonadota</taxon>
        <taxon>Alphaproteobacteria</taxon>
        <taxon>Rhodospirillales</taxon>
        <taxon>Azospirillaceae</taxon>
        <taxon>Azospirillum</taxon>
    </lineage>
</organism>
<gene>
    <name evidence="3" type="ORF">HND93_14780</name>
</gene>
<feature type="region of interest" description="Disordered" evidence="1">
    <location>
        <begin position="301"/>
        <end position="329"/>
    </location>
</feature>
<dbReference type="EMBL" id="JABFDB010000010">
    <property type="protein sequence ID" value="NYZ20977.1"/>
    <property type="molecule type" value="Genomic_DNA"/>
</dbReference>
<proteinExistence type="predicted"/>
<protein>
    <submittedName>
        <fullName evidence="3">Rubrerythrin family protein</fullName>
    </submittedName>
</protein>
<evidence type="ECO:0000313" key="4">
    <source>
        <dbReference type="Proteomes" id="UP000584642"/>
    </source>
</evidence>